<keyword evidence="2" id="KW-1185">Reference proteome</keyword>
<sequence>DLYVSANQYCDEGGSVQVVSTSQLEAIHSKLRKLLDRVVSVQFVGQHKLKSGATHGRNPVLSAFAKS</sequence>
<organism evidence="1 2">
    <name type="scientific">Phytophthora aleatoria</name>
    <dbReference type="NCBI Taxonomy" id="2496075"/>
    <lineage>
        <taxon>Eukaryota</taxon>
        <taxon>Sar</taxon>
        <taxon>Stramenopiles</taxon>
        <taxon>Oomycota</taxon>
        <taxon>Peronosporomycetes</taxon>
        <taxon>Peronosporales</taxon>
        <taxon>Peronosporaceae</taxon>
        <taxon>Phytophthora</taxon>
    </lineage>
</organism>
<dbReference type="AlphaFoldDB" id="A0A8J5IWM9"/>
<gene>
    <name evidence="1" type="ORF">JG688_00008080</name>
</gene>
<evidence type="ECO:0000313" key="2">
    <source>
        <dbReference type="Proteomes" id="UP000709295"/>
    </source>
</evidence>
<name>A0A8J5IWM9_9STRA</name>
<reference evidence="1" key="1">
    <citation type="submission" date="2021-01" db="EMBL/GenBank/DDBJ databases">
        <title>Phytophthora aleatoria, a newly-described species from Pinus radiata is distinct from Phytophthora cactorum isolates based on comparative genomics.</title>
        <authorList>
            <person name="Mcdougal R."/>
            <person name="Panda P."/>
            <person name="Williams N."/>
            <person name="Studholme D.J."/>
        </authorList>
    </citation>
    <scope>NUCLEOTIDE SEQUENCE</scope>
    <source>
        <strain evidence="1">NZFS 4037</strain>
    </source>
</reference>
<dbReference type="EMBL" id="JAENGY010000413">
    <property type="protein sequence ID" value="KAG6963599.1"/>
    <property type="molecule type" value="Genomic_DNA"/>
</dbReference>
<dbReference type="Proteomes" id="UP000709295">
    <property type="component" value="Unassembled WGS sequence"/>
</dbReference>
<protein>
    <submittedName>
        <fullName evidence="1">Uncharacterized protein</fullName>
    </submittedName>
</protein>
<proteinExistence type="predicted"/>
<accession>A0A8J5IWM9</accession>
<comment type="caution">
    <text evidence="1">The sequence shown here is derived from an EMBL/GenBank/DDBJ whole genome shotgun (WGS) entry which is preliminary data.</text>
</comment>
<feature type="non-terminal residue" evidence="1">
    <location>
        <position position="67"/>
    </location>
</feature>
<evidence type="ECO:0000313" key="1">
    <source>
        <dbReference type="EMBL" id="KAG6963599.1"/>
    </source>
</evidence>